<feature type="domain" description="PTS EIIA type-4" evidence="5">
    <location>
        <begin position="564"/>
        <end position="690"/>
    </location>
</feature>
<dbReference type="SUPFAM" id="SSF63520">
    <property type="entry name" value="PTS-regulatory domain, PRD"/>
    <property type="match status" value="1"/>
</dbReference>
<dbReference type="PROSITE" id="PS51372">
    <property type="entry name" value="PRD_2"/>
    <property type="match status" value="1"/>
</dbReference>
<dbReference type="GO" id="GO:0006355">
    <property type="term" value="P:regulation of DNA-templated transcription"/>
    <property type="evidence" value="ECO:0007669"/>
    <property type="project" value="InterPro"/>
</dbReference>
<dbReference type="Gene3D" id="3.40.50.300">
    <property type="entry name" value="P-loop containing nucleotide triphosphate hydrolases"/>
    <property type="match status" value="1"/>
</dbReference>
<dbReference type="Pfam" id="PF00874">
    <property type="entry name" value="PRD"/>
    <property type="match status" value="1"/>
</dbReference>
<evidence type="ECO:0000259" key="5">
    <source>
        <dbReference type="PROSITE" id="PS51096"/>
    </source>
</evidence>
<dbReference type="InterPro" id="IPR002078">
    <property type="entry name" value="Sigma_54_int"/>
</dbReference>
<evidence type="ECO:0000256" key="3">
    <source>
        <dbReference type="ARBA" id="ARBA00022840"/>
    </source>
</evidence>
<dbReference type="PANTHER" id="PTHR32071">
    <property type="entry name" value="TRANSCRIPTIONAL REGULATORY PROTEIN"/>
    <property type="match status" value="1"/>
</dbReference>
<dbReference type="CDD" id="cd00009">
    <property type="entry name" value="AAA"/>
    <property type="match status" value="1"/>
</dbReference>
<dbReference type="PANTHER" id="PTHR32071:SF38">
    <property type="entry name" value="PSP OPERON TRANSCRIPTIONAL ACTIVATOR"/>
    <property type="match status" value="1"/>
</dbReference>
<evidence type="ECO:0000256" key="1">
    <source>
        <dbReference type="ARBA" id="ARBA00022679"/>
    </source>
</evidence>
<accession>A0A242KDL4</accession>
<dbReference type="SUPFAM" id="SSF53062">
    <property type="entry name" value="PTS system fructose IIA component-like"/>
    <property type="match status" value="1"/>
</dbReference>
<organism evidence="7">
    <name type="scientific">Candidatus Enterococcus clewellii</name>
    <dbReference type="NCBI Taxonomy" id="1834193"/>
    <lineage>
        <taxon>Bacteria</taxon>
        <taxon>Bacillati</taxon>
        <taxon>Bacillota</taxon>
        <taxon>Bacilli</taxon>
        <taxon>Lactobacillales</taxon>
        <taxon>Enterococcaceae</taxon>
        <taxon>Enterococcus</taxon>
    </lineage>
</organism>
<dbReference type="InterPro" id="IPR036662">
    <property type="entry name" value="PTS_EIIA_man-typ_sf"/>
</dbReference>
<dbReference type="InterPro" id="IPR036634">
    <property type="entry name" value="PRD_sf"/>
</dbReference>
<keyword evidence="1" id="KW-0808">Transferase</keyword>
<dbReference type="InterPro" id="IPR004701">
    <property type="entry name" value="PTS_EIIA_man-typ"/>
</dbReference>
<dbReference type="SUPFAM" id="SSF52540">
    <property type="entry name" value="P-loop containing nucleoside triphosphate hydrolases"/>
    <property type="match status" value="1"/>
</dbReference>
<dbReference type="EMBL" id="CP147247">
    <property type="protein sequence ID" value="WYJ88941.1"/>
    <property type="molecule type" value="Genomic_DNA"/>
</dbReference>
<dbReference type="GO" id="GO:0005524">
    <property type="term" value="F:ATP binding"/>
    <property type="evidence" value="ECO:0007669"/>
    <property type="project" value="UniProtKB-KW"/>
</dbReference>
<dbReference type="InterPro" id="IPR011608">
    <property type="entry name" value="PRD"/>
</dbReference>
<reference evidence="7" key="1">
    <citation type="submission" date="2017-05" db="EMBL/GenBank/DDBJ databases">
        <title>The Genome Sequence of Enterococcus sp. 9E7_DIV0242.</title>
        <authorList>
            <consortium name="The Broad Institute Genomics Platform"/>
            <consortium name="The Broad Institute Genomic Center for Infectious Diseases"/>
            <person name="Earl A."/>
            <person name="Manson A."/>
            <person name="Schwartman J."/>
            <person name="Gilmore M."/>
            <person name="Abouelleil A."/>
            <person name="Cao P."/>
            <person name="Chapman S."/>
            <person name="Cusick C."/>
            <person name="Shea T."/>
            <person name="Young S."/>
            <person name="Neafsey D."/>
            <person name="Nusbaum C."/>
            <person name="Birren B."/>
        </authorList>
    </citation>
    <scope>NUCLEOTIDE SEQUENCE [LARGE SCALE GENOMIC DNA]</scope>
    <source>
        <strain evidence="7">9E7_DIV0242</strain>
    </source>
</reference>
<dbReference type="Proteomes" id="UP000195141">
    <property type="component" value="Chromosome"/>
</dbReference>
<dbReference type="InterPro" id="IPR003593">
    <property type="entry name" value="AAA+_ATPase"/>
</dbReference>
<dbReference type="GO" id="GO:0016740">
    <property type="term" value="F:transferase activity"/>
    <property type="evidence" value="ECO:0007669"/>
    <property type="project" value="UniProtKB-KW"/>
</dbReference>
<dbReference type="PROSITE" id="PS50045">
    <property type="entry name" value="SIGMA54_INTERACT_4"/>
    <property type="match status" value="1"/>
</dbReference>
<protein>
    <submittedName>
        <fullName evidence="8">Sigma-54 dependent transcriptional regulator, gfr operon transcriptional activator</fullName>
    </submittedName>
</protein>
<sequence length="917" mass="104785">MSKQEILHALEQATKELSKVSADDRLTTEGICEEVGIQRNTASQYLNEFIREQLAFKVKSRPAIYFHKAVFEEKFFPVHHEIYESLEQLLKEKGRGEASVESHVFDDVIGAFSSLQPAIDQIKSSMFYPGIGLPMIFYGDTGVGKSLLARKTYAFSVDQQLIASDAPFLELNCAQYYHNQELLSSILFGYKKGAFTGADEDNVGLLEAADGGILFLDECHRLSPESQEKLFTFMDTQSFSRLGENNRRRKSKVRLVFATTEDIHANFLRTFTRRVPITINIPTLQERTKQETMEYIYTFFIRESRKFDRPLLITPWIMNRLLALTYRDNVGELKNLIKIICANAYSKQANSGALITINAEILESSLLSKFLALKEIDSTEKQDILIEPQSEVNDFMRTENADTLMFKSIFKVVERVFEHYQQQRMTAEEVIQQLAREVSTVIEKLVYEDGKEGHTLKLLRSTIKELVSFLETNFFVRISGNSIVALTSYLYKRNSFSVELLSFKPKMLETIQDFILVNLLMEQKILNALLELIESKLDVVLNESEKILLAFYLKGLDLEVRKPEIRSVILAHGFSTASSIADVVNRFMEEHLFDSFDMPFNVHLDKVEEYMRHYIRSNDCSKGLVILADMGSLMALTESLEDELTGPMLIINNVTTQQALFTAEMIKKGIDFEVIGERLSEAIHMDYKVVYPAIAKQPLIITVCHTGLGAAQQLKEFLESSLPESLGYQVEAVDYHYLKKYGSENTLFKQYDIQGIVGTADPGIAEVAFVAFEDLISGQGHESVDKIFHGIQDEQVRREINNNLVRNLSIERLLSAITILDVKRVIAYIDEAIEIMERRLKIELTNSKKAIVYVHIASLVERLIRNQEVLTYQGMADAGRREILQIIAEALEIVEISYSIKISEYELNYLYDIIYDN</sequence>
<gene>
    <name evidence="8" type="ORF">A5888_000660</name>
    <name evidence="7" type="ORF">A5888_000692</name>
</gene>
<evidence type="ECO:0000313" key="9">
    <source>
        <dbReference type="Proteomes" id="UP000195141"/>
    </source>
</evidence>
<evidence type="ECO:0000313" key="8">
    <source>
        <dbReference type="EMBL" id="WYJ88941.1"/>
    </source>
</evidence>
<proteinExistence type="predicted"/>
<dbReference type="EMBL" id="NGMM01000001">
    <property type="protein sequence ID" value="OTP18878.1"/>
    <property type="molecule type" value="Genomic_DNA"/>
</dbReference>
<evidence type="ECO:0000259" key="4">
    <source>
        <dbReference type="PROSITE" id="PS50045"/>
    </source>
</evidence>
<evidence type="ECO:0000259" key="6">
    <source>
        <dbReference type="PROSITE" id="PS51372"/>
    </source>
</evidence>
<feature type="domain" description="Sigma-54 factor interaction" evidence="4">
    <location>
        <begin position="108"/>
        <end position="342"/>
    </location>
</feature>
<keyword evidence="9" id="KW-1185">Reference proteome</keyword>
<keyword evidence="2" id="KW-0547">Nucleotide-binding</keyword>
<name>A0A242KDL4_9ENTE</name>
<dbReference type="GO" id="GO:0009401">
    <property type="term" value="P:phosphoenolpyruvate-dependent sugar phosphotransferase system"/>
    <property type="evidence" value="ECO:0007669"/>
    <property type="project" value="InterPro"/>
</dbReference>
<reference evidence="8" key="2">
    <citation type="submission" date="2017-05" db="EMBL/GenBank/DDBJ databases">
        <authorList>
            <consortium name="The Broad Institute Genomics Platform"/>
            <consortium name="The Broad Institute Genomic Center for Infectious Diseases"/>
            <person name="Earl A."/>
            <person name="Manson A."/>
            <person name="Schwartman J."/>
            <person name="Gilmore M."/>
            <person name="Abouelleil A."/>
            <person name="Cao P."/>
            <person name="Chapman S."/>
            <person name="Cusick C."/>
            <person name="Shea T."/>
            <person name="Young S."/>
            <person name="Neafsey D."/>
            <person name="Nusbaum C."/>
            <person name="Birren B."/>
        </authorList>
    </citation>
    <scope>NUCLEOTIDE SEQUENCE</scope>
    <source>
        <strain evidence="8">9E7_DIV0242</strain>
    </source>
</reference>
<reference evidence="8" key="3">
    <citation type="submission" date="2024-03" db="EMBL/GenBank/DDBJ databases">
        <title>The Genome Sequence of Enterococcus sp. DIV0242b.</title>
        <authorList>
            <consortium name="The Broad Institute Genomics Platform"/>
            <consortium name="The Broad Institute Microbial Omics Core"/>
            <consortium name="The Broad Institute Genomic Center for Infectious Diseases"/>
            <person name="Earl A."/>
            <person name="Manson A."/>
            <person name="Gilmore M."/>
            <person name="Schwartman J."/>
            <person name="Shea T."/>
            <person name="Abouelleil A."/>
            <person name="Cao P."/>
            <person name="Chapman S."/>
            <person name="Cusick C."/>
            <person name="Young S."/>
            <person name="Neafsey D."/>
            <person name="Nusbaum C."/>
            <person name="Birren B."/>
        </authorList>
    </citation>
    <scope>NUCLEOTIDE SEQUENCE</scope>
    <source>
        <strain evidence="8">9E7_DIV0242</strain>
    </source>
</reference>
<dbReference type="OrthoDB" id="9771372at2"/>
<dbReference type="GO" id="GO:0016020">
    <property type="term" value="C:membrane"/>
    <property type="evidence" value="ECO:0007669"/>
    <property type="project" value="InterPro"/>
</dbReference>
<evidence type="ECO:0000256" key="2">
    <source>
        <dbReference type="ARBA" id="ARBA00022741"/>
    </source>
</evidence>
<evidence type="ECO:0000313" key="7">
    <source>
        <dbReference type="EMBL" id="OTP18878.1"/>
    </source>
</evidence>
<dbReference type="PROSITE" id="PS00675">
    <property type="entry name" value="SIGMA54_INTERACT_1"/>
    <property type="match status" value="1"/>
</dbReference>
<dbReference type="Gene3D" id="3.40.50.510">
    <property type="entry name" value="Phosphotransferase system, mannose-type IIA component"/>
    <property type="match status" value="1"/>
</dbReference>
<dbReference type="Pfam" id="PF00158">
    <property type="entry name" value="Sigma54_activat"/>
    <property type="match status" value="1"/>
</dbReference>
<dbReference type="RefSeq" id="WP_086347811.1">
    <property type="nucleotide sequence ID" value="NZ_CP147247.1"/>
</dbReference>
<keyword evidence="3" id="KW-0067">ATP-binding</keyword>
<dbReference type="PROSITE" id="PS51096">
    <property type="entry name" value="PTS_EIIA_TYPE_4"/>
    <property type="match status" value="1"/>
</dbReference>
<feature type="domain" description="PRD" evidence="6">
    <location>
        <begin position="820"/>
        <end position="917"/>
    </location>
</feature>
<dbReference type="AlphaFoldDB" id="A0A242KDL4"/>
<dbReference type="InterPro" id="IPR025662">
    <property type="entry name" value="Sigma_54_int_dom_ATP-bd_1"/>
</dbReference>
<dbReference type="SMART" id="SM00382">
    <property type="entry name" value="AAA"/>
    <property type="match status" value="1"/>
</dbReference>
<dbReference type="InterPro" id="IPR027417">
    <property type="entry name" value="P-loop_NTPase"/>
</dbReference>